<dbReference type="GO" id="GO:0008483">
    <property type="term" value="F:transaminase activity"/>
    <property type="evidence" value="ECO:0007669"/>
    <property type="project" value="UniProtKB-KW"/>
</dbReference>
<dbReference type="PANTHER" id="PTHR43488">
    <property type="entry name" value="GLUTAMATE-PYRUVATE AMINOTRANSFERASE ALAA"/>
    <property type="match status" value="1"/>
</dbReference>
<dbReference type="GO" id="GO:0030170">
    <property type="term" value="F:pyridoxal phosphate binding"/>
    <property type="evidence" value="ECO:0007669"/>
    <property type="project" value="InterPro"/>
</dbReference>
<dbReference type="PANTHER" id="PTHR43488:SF2">
    <property type="entry name" value="GLUTAMATE-PYRUVATE AMINOTRANSFERASE ALAA"/>
    <property type="match status" value="1"/>
</dbReference>
<keyword evidence="2 6" id="KW-0032">Aminotransferase</keyword>
<dbReference type="SUPFAM" id="SSF53383">
    <property type="entry name" value="PLP-dependent transferases"/>
    <property type="match status" value="1"/>
</dbReference>
<dbReference type="GeneID" id="41321810"/>
<keyword evidence="3 6" id="KW-0808">Transferase</keyword>
<evidence type="ECO:0000259" key="5">
    <source>
        <dbReference type="Pfam" id="PF00155"/>
    </source>
</evidence>
<dbReference type="EMBL" id="CP017686">
    <property type="protein sequence ID" value="AYQ55171.1"/>
    <property type="molecule type" value="Genomic_DNA"/>
</dbReference>
<comment type="cofactor">
    <cofactor evidence="1">
        <name>pyridoxal 5'-phosphate</name>
        <dbReference type="ChEBI" id="CHEBI:597326"/>
    </cofactor>
</comment>
<dbReference type="InterPro" id="IPR004839">
    <property type="entry name" value="Aminotransferase_I/II_large"/>
</dbReference>
<dbReference type="InterPro" id="IPR051926">
    <property type="entry name" value="Ala_Aminotransferase"/>
</dbReference>
<protein>
    <submittedName>
        <fullName evidence="6">Alanine aminotransferase</fullName>
    </submittedName>
</protein>
<evidence type="ECO:0000256" key="1">
    <source>
        <dbReference type="ARBA" id="ARBA00001933"/>
    </source>
</evidence>
<evidence type="ECO:0000256" key="2">
    <source>
        <dbReference type="ARBA" id="ARBA00022576"/>
    </source>
</evidence>
<dbReference type="Pfam" id="PF00155">
    <property type="entry name" value="Aminotran_1_2"/>
    <property type="match status" value="1"/>
</dbReference>
<dbReference type="Proteomes" id="UP000273278">
    <property type="component" value="Chromosome"/>
</dbReference>
<sequence length="400" mass="45779">MQKKIKASRRSMGMNYAIREITVPAAAAAARGTKMYNFNIGDPNKWDFETPEYFKETLRQAVDRTDNGYGDSQGNLDLRQAIVDREYEKNGVSIKAEDVYVTAGVSECINVMMGAFVEPGDEILVPGPGYPNYAQYINFYEGKTVPYRMIEEEDWAPDVDMIRSRITNRTKAIVVINPNNPTGAVYREKDLREIGNIAAEYDIPVISDEIYDKIVFDGEFYSMSRLPDDIPRVILNGFSKVNLMPGWREGYCYFMDRNGLMDEIREGMMKQFRARICANVPCQEAARVSLQGPQDYIVDMNRKLKERAEFSYKRLNEIPGISTNKPHGALYIFPKIELTDWKTDKDFVYDVIDKTGVVLVHGSGFCEEFGQGHFRSILLPPMPVLEEAYDLLEKFMVKHQ</sequence>
<dbReference type="Gene3D" id="3.40.640.10">
    <property type="entry name" value="Type I PLP-dependent aspartate aminotransferase-like (Major domain)"/>
    <property type="match status" value="1"/>
</dbReference>
<gene>
    <name evidence="6" type="ORF">BKD89_05050</name>
</gene>
<evidence type="ECO:0000313" key="7">
    <source>
        <dbReference type="Proteomes" id="UP000273278"/>
    </source>
</evidence>
<evidence type="ECO:0000313" key="6">
    <source>
        <dbReference type="EMBL" id="AYQ55171.1"/>
    </source>
</evidence>
<evidence type="ECO:0000256" key="4">
    <source>
        <dbReference type="ARBA" id="ARBA00022898"/>
    </source>
</evidence>
<dbReference type="InterPro" id="IPR015424">
    <property type="entry name" value="PyrdxlP-dep_Trfase"/>
</dbReference>
<accession>A0A3G3IHC5</accession>
<dbReference type="InterPro" id="IPR015421">
    <property type="entry name" value="PyrdxlP-dep_Trfase_major"/>
</dbReference>
<feature type="domain" description="Aminotransferase class I/classII large" evidence="5">
    <location>
        <begin position="34"/>
        <end position="375"/>
    </location>
</feature>
<keyword evidence="4" id="KW-0663">Pyridoxal phosphate</keyword>
<dbReference type="OMA" id="CALDLCI"/>
<organism evidence="6 7">
    <name type="scientific">Methanomethylophilus alvi</name>
    <dbReference type="NCBI Taxonomy" id="1291540"/>
    <lineage>
        <taxon>Archaea</taxon>
        <taxon>Methanobacteriati</taxon>
        <taxon>Thermoplasmatota</taxon>
        <taxon>Thermoplasmata</taxon>
        <taxon>Methanomassiliicoccales</taxon>
        <taxon>Methanomethylophilaceae</taxon>
        <taxon>Methanomethylophilus</taxon>
    </lineage>
</organism>
<name>A0A3G3IHC5_9ARCH</name>
<dbReference type="Gene3D" id="3.90.1150.10">
    <property type="entry name" value="Aspartate Aminotransferase, domain 1"/>
    <property type="match status" value="1"/>
</dbReference>
<dbReference type="InterPro" id="IPR015422">
    <property type="entry name" value="PyrdxlP-dep_Trfase_small"/>
</dbReference>
<dbReference type="CDD" id="cd00609">
    <property type="entry name" value="AAT_like"/>
    <property type="match status" value="1"/>
</dbReference>
<evidence type="ECO:0000256" key="3">
    <source>
        <dbReference type="ARBA" id="ARBA00022679"/>
    </source>
</evidence>
<dbReference type="RefSeq" id="WP_015504914.1">
    <property type="nucleotide sequence ID" value="NZ_CAYARO010000014.1"/>
</dbReference>
<reference evidence="6 7" key="1">
    <citation type="submission" date="2016-10" db="EMBL/GenBank/DDBJ databases">
        <title>Complete genome of the TMA-utilizing, human hosted archaeon Methanomethylophilus alvus Gen. nov, sp. nov., strain Mx-05, derived from a pure culture.</title>
        <authorList>
            <person name="Brugere J.-F."/>
            <person name="Ben Hania W."/>
            <person name="Chaudhary P.P."/>
            <person name="Gaci N."/>
            <person name="Borrel G."/>
            <person name="Cao Van Tuat L."/>
            <person name="Fardeau M.-L."/>
            <person name="Harris H.M.B."/>
            <person name="O'Toole P.W."/>
            <person name="Ollivier B."/>
        </authorList>
    </citation>
    <scope>NUCLEOTIDE SEQUENCE [LARGE SCALE GENOMIC DNA]</scope>
    <source>
        <strain evidence="6 7">Mx-05</strain>
    </source>
</reference>
<dbReference type="AlphaFoldDB" id="A0A3G3IHC5"/>
<proteinExistence type="predicted"/>